<dbReference type="InterPro" id="IPR015421">
    <property type="entry name" value="PyrdxlP-dep_Trfase_major"/>
</dbReference>
<dbReference type="InterPro" id="IPR017795">
    <property type="entry name" value="ABBA_NscD-like"/>
</dbReference>
<dbReference type="GO" id="GO:0006520">
    <property type="term" value="P:amino acid metabolic process"/>
    <property type="evidence" value="ECO:0007669"/>
    <property type="project" value="InterPro"/>
</dbReference>
<gene>
    <name evidence="6" type="ORF">BDV95DRAFT_624460</name>
</gene>
<dbReference type="SUPFAM" id="SSF53383">
    <property type="entry name" value="PLP-dependent transferases"/>
    <property type="match status" value="1"/>
</dbReference>
<dbReference type="InterPro" id="IPR015422">
    <property type="entry name" value="PyrdxlP-dep_Trfase_small"/>
</dbReference>
<sequence length="786" mass="86617">MVDSEYYRSKLLVSSQDGFVNGGPHQLERPNFFIVPQGRCAEALLFSTLSSMISESSGGKALPAIISNGFFDTTGANAAVAGFELQTFTQPGLSDAFPHELVGKSNDFKGNLDVAATEAYLDQHPGHVAMILMTITNNWAAAQPVSMANIRSAAALAKRKEIPFFFDACRFAENAFFIHQYEEGYANKSIAEIVQEMFSYTEGFTISLKKDGLSNMGGVLCFRDKGRFTQRYEGIGLRLKERQILSYGNDSYGGMSGRDLMTAVMGLNEVTKLTYLRNRIGQVQNFAQELLSNGISVLLPPGGHAVYLEMNDFFFGCDRKPDDFASVGFTVELIKDFGIRAAEAGPFGWEWDKKSPAEREKIPNLVRFAVPRHVQSKEHIDYTVAAIKALYNRRHTIPNMEISRGKQMRLRHFSCGLRPIPVTQSISGSYMDEACKQLSRLAQASNLNPAAKEQLLGALVLSGGEFGKLPVPQKLDPSAWISNVSNDHAFYEYSVALDQKTGDAELRFLIEAQANGNRLKDLQESAVRLNDEIAKRYSSTVSLGRMNDIRDLFLPAQPEGMFAAWHSCAATKAGPEWKVYLNPCATGVPQASSVTREAFERLGLASAWQLLTSIMTPDDSVLYFSLDLSPHPVHSRIKIYVAHPNATASTIAQKHAQICPNACAYSIQQFCSSMAGGSLGPYTKKSLLSCFAFTSEAPDGPVGTVHFPVVAYADDDAEVQRRVQHYISVASLPTAFQRRYANIVSAVQRRPLDEGRGIHAWISLKQDGKGKKSNTFYLSPELFGHL</sequence>
<dbReference type="Proteomes" id="UP000481861">
    <property type="component" value="Unassembled WGS sequence"/>
</dbReference>
<dbReference type="SFLD" id="SFLDG01162">
    <property type="entry name" value="I"/>
    <property type="match status" value="1"/>
</dbReference>
<evidence type="ECO:0000313" key="7">
    <source>
        <dbReference type="Proteomes" id="UP000481861"/>
    </source>
</evidence>
<dbReference type="OrthoDB" id="19261at2759"/>
<dbReference type="EMBL" id="JAADJZ010000001">
    <property type="protein sequence ID" value="KAF2877750.1"/>
    <property type="molecule type" value="Genomic_DNA"/>
</dbReference>
<dbReference type="InterPro" id="IPR033964">
    <property type="entry name" value="ABBA"/>
</dbReference>
<dbReference type="Gene3D" id="3.90.1150.10">
    <property type="entry name" value="Aspartate Aminotransferase, domain 1"/>
    <property type="match status" value="1"/>
</dbReference>
<dbReference type="SFLD" id="SFLDS00036">
    <property type="entry name" value="Aromatic_Prenyltransferase"/>
    <property type="match status" value="1"/>
</dbReference>
<comment type="cofactor">
    <cofactor evidence="1">
        <name>pyridoxal 5'-phosphate</name>
        <dbReference type="ChEBI" id="CHEBI:597326"/>
    </cofactor>
</comment>
<dbReference type="AlphaFoldDB" id="A0A7C8IM87"/>
<dbReference type="PANTHER" id="PTHR32325:SF4">
    <property type="entry name" value="TRYPTOPHANASE"/>
    <property type="match status" value="1"/>
</dbReference>
<proteinExistence type="inferred from homology"/>
<dbReference type="GO" id="GO:0016829">
    <property type="term" value="F:lyase activity"/>
    <property type="evidence" value="ECO:0007669"/>
    <property type="project" value="InterPro"/>
</dbReference>
<evidence type="ECO:0000256" key="3">
    <source>
        <dbReference type="ARBA" id="ARBA00022679"/>
    </source>
</evidence>
<organism evidence="6 7">
    <name type="scientific">Massariosphaeria phaeospora</name>
    <dbReference type="NCBI Taxonomy" id="100035"/>
    <lineage>
        <taxon>Eukaryota</taxon>
        <taxon>Fungi</taxon>
        <taxon>Dikarya</taxon>
        <taxon>Ascomycota</taxon>
        <taxon>Pezizomycotina</taxon>
        <taxon>Dothideomycetes</taxon>
        <taxon>Pleosporomycetidae</taxon>
        <taxon>Pleosporales</taxon>
        <taxon>Pleosporales incertae sedis</taxon>
        <taxon>Massariosphaeria</taxon>
    </lineage>
</organism>
<dbReference type="Pfam" id="PF01212">
    <property type="entry name" value="Beta_elim_lyase"/>
    <property type="match status" value="1"/>
</dbReference>
<dbReference type="InterPro" id="IPR001597">
    <property type="entry name" value="ArAA_b-elim_lyase/Thr_aldolase"/>
</dbReference>
<dbReference type="Gene3D" id="3.40.640.10">
    <property type="entry name" value="Type I PLP-dependent aspartate aminotransferase-like (Major domain)"/>
    <property type="match status" value="1"/>
</dbReference>
<name>A0A7C8IM87_9PLEO</name>
<feature type="domain" description="Aromatic amino acid beta-eliminating lyase/threonine aldolase" evidence="5">
    <location>
        <begin position="33"/>
        <end position="384"/>
    </location>
</feature>
<dbReference type="InterPro" id="IPR015424">
    <property type="entry name" value="PyrdxlP-dep_Trfase"/>
</dbReference>
<dbReference type="GO" id="GO:0016765">
    <property type="term" value="F:transferase activity, transferring alkyl or aryl (other than methyl) groups"/>
    <property type="evidence" value="ECO:0007669"/>
    <property type="project" value="InterPro"/>
</dbReference>
<keyword evidence="4" id="KW-0663">Pyridoxal phosphate</keyword>
<dbReference type="GO" id="GO:0009820">
    <property type="term" value="P:alkaloid metabolic process"/>
    <property type="evidence" value="ECO:0007669"/>
    <property type="project" value="InterPro"/>
</dbReference>
<comment type="caution">
    <text evidence="6">The sequence shown here is derived from an EMBL/GenBank/DDBJ whole genome shotgun (WGS) entry which is preliminary data.</text>
</comment>
<evidence type="ECO:0000313" key="6">
    <source>
        <dbReference type="EMBL" id="KAF2877750.1"/>
    </source>
</evidence>
<comment type="similarity">
    <text evidence="2">Belongs to the beta-eliminating lyase family.</text>
</comment>
<keyword evidence="7" id="KW-1185">Reference proteome</keyword>
<evidence type="ECO:0000256" key="2">
    <source>
        <dbReference type="ARBA" id="ARBA00009721"/>
    </source>
</evidence>
<dbReference type="NCBIfam" id="NF009709">
    <property type="entry name" value="PRK13238.1"/>
    <property type="match status" value="1"/>
</dbReference>
<evidence type="ECO:0000259" key="5">
    <source>
        <dbReference type="Pfam" id="PF01212"/>
    </source>
</evidence>
<protein>
    <submittedName>
        <fullName evidence="6">Pyridoxal phosphate-dependent transferase</fullName>
    </submittedName>
</protein>
<accession>A0A7C8IM87</accession>
<reference evidence="6 7" key="1">
    <citation type="submission" date="2020-01" db="EMBL/GenBank/DDBJ databases">
        <authorList>
            <consortium name="DOE Joint Genome Institute"/>
            <person name="Haridas S."/>
            <person name="Albert R."/>
            <person name="Binder M."/>
            <person name="Bloem J."/>
            <person name="Labutti K."/>
            <person name="Salamov A."/>
            <person name="Andreopoulos B."/>
            <person name="Baker S.E."/>
            <person name="Barry K."/>
            <person name="Bills G."/>
            <person name="Bluhm B.H."/>
            <person name="Cannon C."/>
            <person name="Castanera R."/>
            <person name="Culley D.E."/>
            <person name="Daum C."/>
            <person name="Ezra D."/>
            <person name="Gonzalez J.B."/>
            <person name="Henrissat B."/>
            <person name="Kuo A."/>
            <person name="Liang C."/>
            <person name="Lipzen A."/>
            <person name="Lutzoni F."/>
            <person name="Magnuson J."/>
            <person name="Mondo S."/>
            <person name="Nolan M."/>
            <person name="Ohm R."/>
            <person name="Pangilinan J."/>
            <person name="Park H.-J.H."/>
            <person name="Ramirez L."/>
            <person name="Alfaro M."/>
            <person name="Sun H."/>
            <person name="Tritt A."/>
            <person name="Yoshinaga Y."/>
            <person name="Zwiers L.-H.L."/>
            <person name="Turgeon B.G."/>
            <person name="Goodwin S.B."/>
            <person name="Spatafora J.W."/>
            <person name="Crous P.W."/>
            <person name="Grigoriev I.V."/>
        </authorList>
    </citation>
    <scope>NUCLEOTIDE SEQUENCE [LARGE SCALE GENOMIC DNA]</scope>
    <source>
        <strain evidence="6 7">CBS 611.86</strain>
    </source>
</reference>
<keyword evidence="3 6" id="KW-0808">Transferase</keyword>
<evidence type="ECO:0000256" key="4">
    <source>
        <dbReference type="ARBA" id="ARBA00022898"/>
    </source>
</evidence>
<dbReference type="Pfam" id="PF11991">
    <property type="entry name" value="Trp_DMAT"/>
    <property type="match status" value="1"/>
</dbReference>
<evidence type="ECO:0000256" key="1">
    <source>
        <dbReference type="ARBA" id="ARBA00001933"/>
    </source>
</evidence>
<dbReference type="PANTHER" id="PTHR32325">
    <property type="entry name" value="BETA-ELIMINATING LYASE-LIKE PROTEIN-RELATED"/>
    <property type="match status" value="1"/>
</dbReference>